<evidence type="ECO:0000259" key="1">
    <source>
        <dbReference type="Pfam" id="PF07727"/>
    </source>
</evidence>
<feature type="domain" description="Reverse transcriptase Ty1/copia-type" evidence="1">
    <location>
        <begin position="15"/>
        <end position="142"/>
    </location>
</feature>
<dbReference type="Pfam" id="PF07727">
    <property type="entry name" value="RVT_2"/>
    <property type="match status" value="2"/>
</dbReference>
<feature type="domain" description="Reverse transcriptase Ty1/copia-type" evidence="1">
    <location>
        <begin position="161"/>
        <end position="213"/>
    </location>
</feature>
<dbReference type="InterPro" id="IPR013103">
    <property type="entry name" value="RVT_2"/>
</dbReference>
<organism evidence="2">
    <name type="scientific">Sesamum radiatum</name>
    <name type="common">Black benniseed</name>
    <dbReference type="NCBI Taxonomy" id="300843"/>
    <lineage>
        <taxon>Eukaryota</taxon>
        <taxon>Viridiplantae</taxon>
        <taxon>Streptophyta</taxon>
        <taxon>Embryophyta</taxon>
        <taxon>Tracheophyta</taxon>
        <taxon>Spermatophyta</taxon>
        <taxon>Magnoliopsida</taxon>
        <taxon>eudicotyledons</taxon>
        <taxon>Gunneridae</taxon>
        <taxon>Pentapetalae</taxon>
        <taxon>asterids</taxon>
        <taxon>lamiids</taxon>
        <taxon>Lamiales</taxon>
        <taxon>Pedaliaceae</taxon>
        <taxon>Sesamum</taxon>
    </lineage>
</organism>
<reference evidence="2" key="1">
    <citation type="submission" date="2020-06" db="EMBL/GenBank/DDBJ databases">
        <authorList>
            <person name="Li T."/>
            <person name="Hu X."/>
            <person name="Zhang T."/>
            <person name="Song X."/>
            <person name="Zhang H."/>
            <person name="Dai N."/>
            <person name="Sheng W."/>
            <person name="Hou X."/>
            <person name="Wei L."/>
        </authorList>
    </citation>
    <scope>NUCLEOTIDE SEQUENCE</scope>
    <source>
        <strain evidence="2">G02</strain>
        <tissue evidence="2">Leaf</tissue>
    </source>
</reference>
<dbReference type="EMBL" id="JACGWJ010000029">
    <property type="protein sequence ID" value="KAL0303030.1"/>
    <property type="molecule type" value="Genomic_DNA"/>
</dbReference>
<name>A0AAW2K8K5_SESRA</name>
<evidence type="ECO:0000313" key="2">
    <source>
        <dbReference type="EMBL" id="KAL0303030.1"/>
    </source>
</evidence>
<dbReference type="AlphaFoldDB" id="A0AAW2K8K5"/>
<reference evidence="2" key="2">
    <citation type="journal article" date="2024" name="Plant">
        <title>Genomic evolution and insights into agronomic trait innovations of Sesamum species.</title>
        <authorList>
            <person name="Miao H."/>
            <person name="Wang L."/>
            <person name="Qu L."/>
            <person name="Liu H."/>
            <person name="Sun Y."/>
            <person name="Le M."/>
            <person name="Wang Q."/>
            <person name="Wei S."/>
            <person name="Zheng Y."/>
            <person name="Lin W."/>
            <person name="Duan Y."/>
            <person name="Cao H."/>
            <person name="Xiong S."/>
            <person name="Wang X."/>
            <person name="Wei L."/>
            <person name="Li C."/>
            <person name="Ma Q."/>
            <person name="Ju M."/>
            <person name="Zhao R."/>
            <person name="Li G."/>
            <person name="Mu C."/>
            <person name="Tian Q."/>
            <person name="Mei H."/>
            <person name="Zhang T."/>
            <person name="Gao T."/>
            <person name="Zhang H."/>
        </authorList>
    </citation>
    <scope>NUCLEOTIDE SEQUENCE</scope>
    <source>
        <strain evidence="2">G02</strain>
    </source>
</reference>
<protein>
    <submittedName>
        <fullName evidence="2">Copia protein</fullName>
    </submittedName>
</protein>
<accession>A0AAW2K8K5</accession>
<proteinExistence type="predicted"/>
<sequence>MKMDEEMPALILWGTWELVDPPPSADVVACRWVFTLKFSADGTLERYKARLVAKGFTQTYGVYYFKTFSPVARLNCIHILFSLPVNLSWPMYQIDIKNAFLYGDLNETVYMEQPPRYVTQGEKQHMVCKLKKAICVLKQNPVPNRSFSLCPNYRIGYGRLTVYGDDILITGSDVVAIEEAKTYLRKHFFTKDLGKPRYFLRIEIAHNKHGFSLS</sequence>
<gene>
    <name evidence="2" type="ORF">Sradi_6171100</name>
</gene>
<dbReference type="SUPFAM" id="SSF56672">
    <property type="entry name" value="DNA/RNA polymerases"/>
    <property type="match status" value="1"/>
</dbReference>
<dbReference type="InterPro" id="IPR043502">
    <property type="entry name" value="DNA/RNA_pol_sf"/>
</dbReference>
<comment type="caution">
    <text evidence="2">The sequence shown here is derived from an EMBL/GenBank/DDBJ whole genome shotgun (WGS) entry which is preliminary data.</text>
</comment>